<keyword evidence="3" id="KW-0479">Metal-binding</keyword>
<evidence type="ECO:0000256" key="2">
    <source>
        <dbReference type="ARBA" id="ARBA00005896"/>
    </source>
</evidence>
<comment type="cofactor">
    <cofactor evidence="1">
        <name>Fe(2+)</name>
        <dbReference type="ChEBI" id="CHEBI:29033"/>
    </cofactor>
</comment>
<evidence type="ECO:0000256" key="4">
    <source>
        <dbReference type="ARBA" id="ARBA00022964"/>
    </source>
</evidence>
<proteinExistence type="inferred from homology"/>
<dbReference type="GO" id="GO:0016706">
    <property type="term" value="F:2-oxoglutarate-dependent dioxygenase activity"/>
    <property type="evidence" value="ECO:0007669"/>
    <property type="project" value="TreeGrafter"/>
</dbReference>
<dbReference type="EMBL" id="AZGZ01000017">
    <property type="protein sequence ID" value="KZZ90358.1"/>
    <property type="molecule type" value="Genomic_DNA"/>
</dbReference>
<reference evidence="8 9" key="1">
    <citation type="journal article" date="2016" name="Genome Biol. Evol.">
        <title>Divergent and convergent evolution of fungal pathogenicity.</title>
        <authorList>
            <person name="Shang Y."/>
            <person name="Xiao G."/>
            <person name="Zheng P."/>
            <person name="Cen K."/>
            <person name="Zhan S."/>
            <person name="Wang C."/>
        </authorList>
    </citation>
    <scope>NUCLEOTIDE SEQUENCE [LARGE SCALE GENOMIC DNA]</scope>
    <source>
        <strain evidence="8 9">ARSEF 7405</strain>
    </source>
</reference>
<keyword evidence="4 8" id="KW-0223">Dioxygenase</keyword>
<evidence type="ECO:0000259" key="7">
    <source>
        <dbReference type="Pfam" id="PF02668"/>
    </source>
</evidence>
<keyword evidence="6" id="KW-0408">Iron</keyword>
<comment type="similarity">
    <text evidence="2">Belongs to the TfdA dioxygenase family.</text>
</comment>
<evidence type="ECO:0000256" key="5">
    <source>
        <dbReference type="ARBA" id="ARBA00023002"/>
    </source>
</evidence>
<evidence type="ECO:0000256" key="3">
    <source>
        <dbReference type="ARBA" id="ARBA00022723"/>
    </source>
</evidence>
<dbReference type="PANTHER" id="PTHR30468:SF31">
    <property type="entry name" value="ALPHA-KETOGLUTARATE-DEPENDENT SULFONATE DIOXYGENASE-RELATED"/>
    <property type="match status" value="1"/>
</dbReference>
<evidence type="ECO:0000256" key="6">
    <source>
        <dbReference type="ARBA" id="ARBA00023004"/>
    </source>
</evidence>
<keyword evidence="9" id="KW-1185">Reference proteome</keyword>
<evidence type="ECO:0000313" key="8">
    <source>
        <dbReference type="EMBL" id="KZZ90358.1"/>
    </source>
</evidence>
<dbReference type="Proteomes" id="UP000242877">
    <property type="component" value="Unassembled WGS sequence"/>
</dbReference>
<sequence>MAPSIVSLEQPSTTLPIQSKKTVVDVKEREVEQDEAREPTDGKVNKFNYIPGWVEPIDHTNYAHEDLLPSFPDVKWPPLTEVPYEEKGLLGDPNFKNLLADATDVFDITPRIGTEIHGINLGKLTDAQKNDLARLLATRGVVFFRDQKDFGIPEQRALGSYFGVLHKV</sequence>
<gene>
    <name evidence="8" type="ORF">AAP_03888</name>
</gene>
<dbReference type="AlphaFoldDB" id="A0A167XQT5"/>
<dbReference type="Pfam" id="PF02668">
    <property type="entry name" value="TauD"/>
    <property type="match status" value="1"/>
</dbReference>
<evidence type="ECO:0000256" key="1">
    <source>
        <dbReference type="ARBA" id="ARBA00001954"/>
    </source>
</evidence>
<dbReference type="InterPro" id="IPR051323">
    <property type="entry name" value="AtsK-like"/>
</dbReference>
<protein>
    <submittedName>
        <fullName evidence="8">Alpha-ketoglutarate-dependent taurine dioxygenase</fullName>
    </submittedName>
</protein>
<name>A0A167XQT5_9EURO</name>
<feature type="domain" description="TauD/TfdA-like" evidence="7">
    <location>
        <begin position="105"/>
        <end position="166"/>
    </location>
</feature>
<dbReference type="GO" id="GO:0046872">
    <property type="term" value="F:metal ion binding"/>
    <property type="evidence" value="ECO:0007669"/>
    <property type="project" value="UniProtKB-KW"/>
</dbReference>
<comment type="caution">
    <text evidence="8">The sequence shown here is derived from an EMBL/GenBank/DDBJ whole genome shotgun (WGS) entry which is preliminary data.</text>
</comment>
<dbReference type="OrthoDB" id="10257314at2759"/>
<dbReference type="InterPro" id="IPR042098">
    <property type="entry name" value="TauD-like_sf"/>
</dbReference>
<dbReference type="Gene3D" id="3.60.130.10">
    <property type="entry name" value="Clavaminate synthase-like"/>
    <property type="match status" value="1"/>
</dbReference>
<accession>A0A167XQT5</accession>
<keyword evidence="5" id="KW-0560">Oxidoreductase</keyword>
<dbReference type="SUPFAM" id="SSF51197">
    <property type="entry name" value="Clavaminate synthase-like"/>
    <property type="match status" value="1"/>
</dbReference>
<dbReference type="VEuPathDB" id="FungiDB:AAP_03888"/>
<evidence type="ECO:0000313" key="9">
    <source>
        <dbReference type="Proteomes" id="UP000242877"/>
    </source>
</evidence>
<organism evidence="8 9">
    <name type="scientific">Ascosphaera apis ARSEF 7405</name>
    <dbReference type="NCBI Taxonomy" id="392613"/>
    <lineage>
        <taxon>Eukaryota</taxon>
        <taxon>Fungi</taxon>
        <taxon>Dikarya</taxon>
        <taxon>Ascomycota</taxon>
        <taxon>Pezizomycotina</taxon>
        <taxon>Eurotiomycetes</taxon>
        <taxon>Eurotiomycetidae</taxon>
        <taxon>Onygenales</taxon>
        <taxon>Ascosphaeraceae</taxon>
        <taxon>Ascosphaera</taxon>
    </lineage>
</organism>
<dbReference type="GO" id="GO:0005737">
    <property type="term" value="C:cytoplasm"/>
    <property type="evidence" value="ECO:0007669"/>
    <property type="project" value="TreeGrafter"/>
</dbReference>
<dbReference type="PANTHER" id="PTHR30468">
    <property type="entry name" value="ALPHA-KETOGLUTARATE-DEPENDENT SULFONATE DIOXYGENASE"/>
    <property type="match status" value="1"/>
</dbReference>
<dbReference type="InterPro" id="IPR003819">
    <property type="entry name" value="TauD/TfdA-like"/>
</dbReference>